<dbReference type="GO" id="GO:0004316">
    <property type="term" value="F:3-oxoacyl-[acyl-carrier-protein] reductase (NADPH) activity"/>
    <property type="evidence" value="ECO:0007669"/>
    <property type="project" value="UniProtKB-EC"/>
</dbReference>
<dbReference type="EC" id="1.1.1.100" evidence="5"/>
<dbReference type="InterPro" id="IPR051687">
    <property type="entry name" value="Peroxisomal_Beta-Oxidation"/>
</dbReference>
<dbReference type="FunFam" id="3.40.50.720:FF:000084">
    <property type="entry name" value="Short-chain dehydrogenase reductase"/>
    <property type="match status" value="1"/>
</dbReference>
<dbReference type="EMBL" id="CADCUS010000387">
    <property type="protein sequence ID" value="CAA9420656.1"/>
    <property type="molecule type" value="Genomic_DNA"/>
</dbReference>
<sequence length="302" mass="31619">MGLLDGKVVIVTGAGRGIGRGEALECAAQGAAVVVAEFDPQTGQQVAEEIVAAGGRAVAVDGDVADTEVADGLVETAVREFGGLDALVNNAGILRDRTLAKMTDDDWDAVVRVHLRGHFLPTRAAVRHWKAEGKPGHVVHTASTSGLLGNFGQSNYGAAKAGIAAFSTIVAMEGARGGITSNAIAPTALTAMTLGLMPQEYRDRRDAALARGEFDFFAPENVAPLVAFLCSDASAHISGKVFGVQGDSIEVFQPFTSVAEVRNDGKRWDPADIGGRIDELWTASGIQPGAENMMARMRHQIL</sequence>
<evidence type="ECO:0000256" key="1">
    <source>
        <dbReference type="ARBA" id="ARBA00006484"/>
    </source>
</evidence>
<protein>
    <submittedName>
        <fullName evidence="5">3-oxoacyl-[acyl-carrier protein] reductase</fullName>
        <ecNumber evidence="5">1.1.1.100</ecNumber>
    </submittedName>
</protein>
<dbReference type="Gene3D" id="3.40.50.720">
    <property type="entry name" value="NAD(P)-binding Rossmann-like Domain"/>
    <property type="match status" value="1"/>
</dbReference>
<dbReference type="InterPro" id="IPR020904">
    <property type="entry name" value="Sc_DH/Rdtase_CS"/>
</dbReference>
<evidence type="ECO:0000313" key="5">
    <source>
        <dbReference type="EMBL" id="CAA9420656.1"/>
    </source>
</evidence>
<dbReference type="PRINTS" id="PR00081">
    <property type="entry name" value="GDHRDH"/>
</dbReference>
<dbReference type="InterPro" id="IPR057326">
    <property type="entry name" value="KR_dom"/>
</dbReference>
<proteinExistence type="inferred from homology"/>
<dbReference type="PROSITE" id="PS00061">
    <property type="entry name" value="ADH_SHORT"/>
    <property type="match status" value="1"/>
</dbReference>
<evidence type="ECO:0000256" key="2">
    <source>
        <dbReference type="ARBA" id="ARBA00023002"/>
    </source>
</evidence>
<dbReference type="SUPFAM" id="SSF51735">
    <property type="entry name" value="NAD(P)-binding Rossmann-fold domains"/>
    <property type="match status" value="1"/>
</dbReference>
<dbReference type="PANTHER" id="PTHR45024">
    <property type="entry name" value="DEHYDROGENASES, SHORT CHAIN"/>
    <property type="match status" value="1"/>
</dbReference>
<evidence type="ECO:0000259" key="4">
    <source>
        <dbReference type="SMART" id="SM00822"/>
    </source>
</evidence>
<organism evidence="5">
    <name type="scientific">uncultured Pseudonocardia sp</name>
    <dbReference type="NCBI Taxonomy" id="211455"/>
    <lineage>
        <taxon>Bacteria</taxon>
        <taxon>Bacillati</taxon>
        <taxon>Actinomycetota</taxon>
        <taxon>Actinomycetes</taxon>
        <taxon>Pseudonocardiales</taxon>
        <taxon>Pseudonocardiaceae</taxon>
        <taxon>Pseudonocardia</taxon>
        <taxon>environmental samples</taxon>
    </lineage>
</organism>
<dbReference type="InterPro" id="IPR036291">
    <property type="entry name" value="NAD(P)-bd_dom_sf"/>
</dbReference>
<dbReference type="AlphaFoldDB" id="A0A6J4PPS6"/>
<dbReference type="PRINTS" id="PR00080">
    <property type="entry name" value="SDRFAMILY"/>
</dbReference>
<dbReference type="PANTHER" id="PTHR45024:SF2">
    <property type="entry name" value="SCP2 DOMAIN-CONTAINING PROTEIN"/>
    <property type="match status" value="1"/>
</dbReference>
<dbReference type="InterPro" id="IPR002347">
    <property type="entry name" value="SDR_fam"/>
</dbReference>
<reference evidence="5" key="1">
    <citation type="submission" date="2020-02" db="EMBL/GenBank/DDBJ databases">
        <authorList>
            <person name="Meier V. D."/>
        </authorList>
    </citation>
    <scope>NUCLEOTIDE SEQUENCE</scope>
    <source>
        <strain evidence="5">AVDCRST_MAG66</strain>
    </source>
</reference>
<comment type="similarity">
    <text evidence="1 3">Belongs to the short-chain dehydrogenases/reductases (SDR) family.</text>
</comment>
<keyword evidence="2 5" id="KW-0560">Oxidoreductase</keyword>
<feature type="domain" description="Ketoreductase" evidence="4">
    <location>
        <begin position="7"/>
        <end position="192"/>
    </location>
</feature>
<evidence type="ECO:0000256" key="3">
    <source>
        <dbReference type="RuleBase" id="RU000363"/>
    </source>
</evidence>
<dbReference type="Pfam" id="PF00106">
    <property type="entry name" value="adh_short"/>
    <property type="match status" value="1"/>
</dbReference>
<name>A0A6J4PPS6_9PSEU</name>
<dbReference type="SMART" id="SM00822">
    <property type="entry name" value="PKS_KR"/>
    <property type="match status" value="1"/>
</dbReference>
<accession>A0A6J4PPS6</accession>
<gene>
    <name evidence="5" type="ORF">AVDCRST_MAG66-2635</name>
</gene>